<dbReference type="AlphaFoldDB" id="A0A5Q4ZC67"/>
<dbReference type="KEGG" id="pdio:PDMSB3_1368"/>
<protein>
    <recommendedName>
        <fullName evidence="4">Pectate lyase superfamily protein domain-containing protein</fullName>
    </recommendedName>
</protein>
<reference evidence="2 3" key="1">
    <citation type="submission" date="2019-08" db="EMBL/GenBank/DDBJ databases">
        <authorList>
            <person name="Herpell B J."/>
        </authorList>
    </citation>
    <scope>NUCLEOTIDE SEQUENCE [LARGE SCALE GENOMIC DNA]</scope>
    <source>
        <strain evidence="3">Msb3</strain>
    </source>
</reference>
<gene>
    <name evidence="2" type="ORF">PDMSB3_1368</name>
</gene>
<evidence type="ECO:0008006" key="4">
    <source>
        <dbReference type="Google" id="ProtNLM"/>
    </source>
</evidence>
<feature type="chain" id="PRO_5024921354" description="Pectate lyase superfamily protein domain-containing protein" evidence="1">
    <location>
        <begin position="21"/>
        <end position="417"/>
    </location>
</feature>
<dbReference type="InterPro" id="IPR006626">
    <property type="entry name" value="PbH1"/>
</dbReference>
<dbReference type="RefSeq" id="WP_165188244.1">
    <property type="nucleotide sequence ID" value="NZ_LR699554.1"/>
</dbReference>
<feature type="signal peptide" evidence="1">
    <location>
        <begin position="1"/>
        <end position="20"/>
    </location>
</feature>
<dbReference type="EMBL" id="LR699554">
    <property type="protein sequence ID" value="VVD32659.1"/>
    <property type="molecule type" value="Genomic_DNA"/>
</dbReference>
<dbReference type="InterPro" id="IPR012334">
    <property type="entry name" value="Pectin_lyas_fold"/>
</dbReference>
<sequence length="417" mass="43876">MRYPILSAIAAGASISVAMATYASSQSEPIGMFRADSLVNSEFTLMTPMRFGALGDGSNDDTAALNRMYAAARKAHQSVFLRGREYHVTGQIDARGVSTLGEGATLSFALNSSKTPMAFFWGGTDSFVTEVNFQLSNSGAAAMQGVLNSVNDVTNQRFYRNRVVCAATDKSGVKSNIYGLWMTGTGLDGVSISDNRFENCTYGAQINNQNGMSQSVRTNPLGKPSSHINISNNTFIDATLGINTPHIFVSDVVIADNTIEPKNLRLDLPLNVAHVSRLSISGNVVTSNASSANGTLHVEDASGAVTITGNVITVKGKNNGIEVGVRPSVSHDVEQSNRMTITGNHVAGPGADAVETVGILLPDRGTVNTTISGNYVANFARCVDSVDVSNISGNTLAHCVTPIAGAKSPLYPNMVSE</sequence>
<keyword evidence="1" id="KW-0732">Signal</keyword>
<dbReference type="InterPro" id="IPR011050">
    <property type="entry name" value="Pectin_lyase_fold/virulence"/>
</dbReference>
<dbReference type="Proteomes" id="UP000325811">
    <property type="component" value="Chromosome II"/>
</dbReference>
<dbReference type="SMART" id="SM00710">
    <property type="entry name" value="PbH1"/>
    <property type="match status" value="6"/>
</dbReference>
<organism evidence="2 3">
    <name type="scientific">Paraburkholderia dioscoreae</name>
    <dbReference type="NCBI Taxonomy" id="2604047"/>
    <lineage>
        <taxon>Bacteria</taxon>
        <taxon>Pseudomonadati</taxon>
        <taxon>Pseudomonadota</taxon>
        <taxon>Betaproteobacteria</taxon>
        <taxon>Burkholderiales</taxon>
        <taxon>Burkholderiaceae</taxon>
        <taxon>Paraburkholderia</taxon>
    </lineage>
</organism>
<evidence type="ECO:0000313" key="2">
    <source>
        <dbReference type="EMBL" id="VVD32659.1"/>
    </source>
</evidence>
<accession>A0A5Q4ZC67</accession>
<proteinExistence type="predicted"/>
<dbReference type="SUPFAM" id="SSF51126">
    <property type="entry name" value="Pectin lyase-like"/>
    <property type="match status" value="1"/>
</dbReference>
<dbReference type="Gene3D" id="2.160.20.10">
    <property type="entry name" value="Single-stranded right-handed beta-helix, Pectin lyase-like"/>
    <property type="match status" value="1"/>
</dbReference>
<keyword evidence="3" id="KW-1185">Reference proteome</keyword>
<evidence type="ECO:0000256" key="1">
    <source>
        <dbReference type="SAM" id="SignalP"/>
    </source>
</evidence>
<name>A0A5Q4ZC67_9BURK</name>
<evidence type="ECO:0000313" key="3">
    <source>
        <dbReference type="Proteomes" id="UP000325811"/>
    </source>
</evidence>